<evidence type="ECO:0000259" key="4">
    <source>
        <dbReference type="Pfam" id="PF13847"/>
    </source>
</evidence>
<dbReference type="PANTHER" id="PTHR18895:SF74">
    <property type="entry name" value="MTRF1L RELEASE FACTOR GLUTAMINE METHYLTRANSFERASE"/>
    <property type="match status" value="1"/>
</dbReference>
<dbReference type="InterPro" id="IPR019874">
    <property type="entry name" value="RF_methyltr_PrmC"/>
</dbReference>
<keyword evidence="1" id="KW-0489">Methyltransferase</keyword>
<feature type="domain" description="Methyltransferase" evidence="4">
    <location>
        <begin position="111"/>
        <end position="265"/>
    </location>
</feature>
<dbReference type="Pfam" id="PF17827">
    <property type="entry name" value="PrmC_N"/>
    <property type="match status" value="1"/>
</dbReference>
<evidence type="ECO:0000256" key="3">
    <source>
        <dbReference type="ARBA" id="ARBA00022691"/>
    </source>
</evidence>
<dbReference type="InterPro" id="IPR025714">
    <property type="entry name" value="Methyltranfer_dom"/>
</dbReference>
<name>A0A381X470_9ZZZZ</name>
<dbReference type="HAMAP" id="MF_02126">
    <property type="entry name" value="RF_methyltr_PrmC"/>
    <property type="match status" value="1"/>
</dbReference>
<dbReference type="CDD" id="cd02440">
    <property type="entry name" value="AdoMet_MTases"/>
    <property type="match status" value="1"/>
</dbReference>
<evidence type="ECO:0000256" key="1">
    <source>
        <dbReference type="ARBA" id="ARBA00022603"/>
    </source>
</evidence>
<dbReference type="Pfam" id="PF13847">
    <property type="entry name" value="Methyltransf_31"/>
    <property type="match status" value="1"/>
</dbReference>
<dbReference type="EMBL" id="UINC01013852">
    <property type="protein sequence ID" value="SVA59544.1"/>
    <property type="molecule type" value="Genomic_DNA"/>
</dbReference>
<dbReference type="Gene3D" id="3.40.50.150">
    <property type="entry name" value="Vaccinia Virus protein VP39"/>
    <property type="match status" value="1"/>
</dbReference>
<sequence length="280" mass="32429">MNIENILGKASKQLNSLNIKNANLDCEVLLSNTINKDREYLILNLKQNLDKKYIDFFYNLIERRKKGEPVAYLINKKEFWKETFYVNKDVLIPRPDTEHLIEEVIKYTDEDSKLHILDIGTGSGCILLSILRERKKFNGTGIDISKKSINISRYNAKKLKLNNRTKFYVSDVDNFLIGKYDIVISNPPYIENLSLKYLDRDVINFEPKLALDGGKDGFSEIIKVINKSSALIKKNGVFILEIGYNQKNKAIQMLKNKGFYIKKVLKDYSKNDRCIISTKI</sequence>
<reference evidence="6" key="1">
    <citation type="submission" date="2018-05" db="EMBL/GenBank/DDBJ databases">
        <authorList>
            <person name="Lanie J.A."/>
            <person name="Ng W.-L."/>
            <person name="Kazmierczak K.M."/>
            <person name="Andrzejewski T.M."/>
            <person name="Davidsen T.M."/>
            <person name="Wayne K.J."/>
            <person name="Tettelin H."/>
            <person name="Glass J.I."/>
            <person name="Rusch D."/>
            <person name="Podicherti R."/>
            <person name="Tsui H.-C.T."/>
            <person name="Winkler M.E."/>
        </authorList>
    </citation>
    <scope>NUCLEOTIDE SEQUENCE</scope>
</reference>
<dbReference type="InterPro" id="IPR040758">
    <property type="entry name" value="PrmC_N"/>
</dbReference>
<dbReference type="InterPro" id="IPR004556">
    <property type="entry name" value="HemK-like"/>
</dbReference>
<dbReference type="InterPro" id="IPR029063">
    <property type="entry name" value="SAM-dependent_MTases_sf"/>
</dbReference>
<dbReference type="NCBIfam" id="TIGR00536">
    <property type="entry name" value="hemK_fam"/>
    <property type="match status" value="1"/>
</dbReference>
<dbReference type="Gene3D" id="1.10.8.10">
    <property type="entry name" value="DNA helicase RuvA subunit, C-terminal domain"/>
    <property type="match status" value="1"/>
</dbReference>
<keyword evidence="3" id="KW-0949">S-adenosyl-L-methionine</keyword>
<evidence type="ECO:0000259" key="5">
    <source>
        <dbReference type="Pfam" id="PF17827"/>
    </source>
</evidence>
<gene>
    <name evidence="6" type="ORF">METZ01_LOCUS112398</name>
</gene>
<organism evidence="6">
    <name type="scientific">marine metagenome</name>
    <dbReference type="NCBI Taxonomy" id="408172"/>
    <lineage>
        <taxon>unclassified sequences</taxon>
        <taxon>metagenomes</taxon>
        <taxon>ecological metagenomes</taxon>
    </lineage>
</organism>
<dbReference type="GO" id="GO:0003676">
    <property type="term" value="F:nucleic acid binding"/>
    <property type="evidence" value="ECO:0007669"/>
    <property type="project" value="InterPro"/>
</dbReference>
<dbReference type="PROSITE" id="PS00092">
    <property type="entry name" value="N6_MTASE"/>
    <property type="match status" value="1"/>
</dbReference>
<dbReference type="GO" id="GO:0032259">
    <property type="term" value="P:methylation"/>
    <property type="evidence" value="ECO:0007669"/>
    <property type="project" value="UniProtKB-KW"/>
</dbReference>
<evidence type="ECO:0000256" key="2">
    <source>
        <dbReference type="ARBA" id="ARBA00022679"/>
    </source>
</evidence>
<dbReference type="InterPro" id="IPR050320">
    <property type="entry name" value="N5-glutamine_MTase"/>
</dbReference>
<keyword evidence="2" id="KW-0808">Transferase</keyword>
<evidence type="ECO:0000313" key="6">
    <source>
        <dbReference type="EMBL" id="SVA59544.1"/>
    </source>
</evidence>
<dbReference type="AlphaFoldDB" id="A0A381X470"/>
<dbReference type="SUPFAM" id="SSF53335">
    <property type="entry name" value="S-adenosyl-L-methionine-dependent methyltransferases"/>
    <property type="match status" value="1"/>
</dbReference>
<proteinExistence type="inferred from homology"/>
<dbReference type="NCBIfam" id="TIGR03534">
    <property type="entry name" value="RF_mod_PrmC"/>
    <property type="match status" value="1"/>
</dbReference>
<feature type="domain" description="Release factor glutamine methyltransferase N-terminal" evidence="5">
    <location>
        <begin position="7"/>
        <end position="74"/>
    </location>
</feature>
<dbReference type="InterPro" id="IPR002052">
    <property type="entry name" value="DNA_methylase_N6_adenine_CS"/>
</dbReference>
<dbReference type="PANTHER" id="PTHR18895">
    <property type="entry name" value="HEMK METHYLTRANSFERASE"/>
    <property type="match status" value="1"/>
</dbReference>
<accession>A0A381X470</accession>
<dbReference type="GO" id="GO:0008276">
    <property type="term" value="F:protein methyltransferase activity"/>
    <property type="evidence" value="ECO:0007669"/>
    <property type="project" value="InterPro"/>
</dbReference>
<protein>
    <submittedName>
        <fullName evidence="6">Uncharacterized protein</fullName>
    </submittedName>
</protein>